<keyword evidence="6 7" id="KW-0804">Transcription</keyword>
<keyword evidence="3" id="KW-0677">Repeat</keyword>
<evidence type="ECO:0000256" key="4">
    <source>
        <dbReference type="ARBA" id="ARBA00023015"/>
    </source>
</evidence>
<dbReference type="EMBL" id="JAENRR010000006">
    <property type="protein sequence ID" value="MBK3516467.1"/>
    <property type="molecule type" value="Genomic_DNA"/>
</dbReference>
<evidence type="ECO:0000256" key="5">
    <source>
        <dbReference type="ARBA" id="ARBA00023125"/>
    </source>
</evidence>
<dbReference type="RefSeq" id="WP_200463696.1">
    <property type="nucleotide sequence ID" value="NZ_JAENRR010000006.1"/>
</dbReference>
<evidence type="ECO:0000313" key="9">
    <source>
        <dbReference type="EMBL" id="MBK3516467.1"/>
    </source>
</evidence>
<feature type="domain" description="SpoVT-AbrB" evidence="8">
    <location>
        <begin position="7"/>
        <end position="54"/>
    </location>
</feature>
<organism evidence="9 10">
    <name type="scientific">Carboxylicivirga marina</name>
    <dbReference type="NCBI Taxonomy" id="2800988"/>
    <lineage>
        <taxon>Bacteria</taxon>
        <taxon>Pseudomonadati</taxon>
        <taxon>Bacteroidota</taxon>
        <taxon>Bacteroidia</taxon>
        <taxon>Marinilabiliales</taxon>
        <taxon>Marinilabiliaceae</taxon>
        <taxon>Carboxylicivirga</taxon>
    </lineage>
</organism>
<comment type="subcellular location">
    <subcellularLocation>
        <location evidence="7">Cytoplasm</location>
        <location evidence="7">Nucleoid</location>
    </subcellularLocation>
</comment>
<comment type="caution">
    <text evidence="9">The sequence shown here is derived from an EMBL/GenBank/DDBJ whole genome shotgun (WGS) entry which is preliminary data.</text>
</comment>
<keyword evidence="2 7" id="KW-0963">Cytoplasm</keyword>
<keyword evidence="10" id="KW-1185">Reference proteome</keyword>
<dbReference type="Gene3D" id="3.40.1550.20">
    <property type="entry name" value="Transcriptional regulator MraZ domain"/>
    <property type="match status" value="1"/>
</dbReference>
<comment type="similarity">
    <text evidence="7">Belongs to the MraZ family.</text>
</comment>
<evidence type="ECO:0000256" key="3">
    <source>
        <dbReference type="ARBA" id="ARBA00022737"/>
    </source>
</evidence>
<dbReference type="CDD" id="cd16321">
    <property type="entry name" value="MraZ_C"/>
    <property type="match status" value="1"/>
</dbReference>
<reference evidence="9 10" key="1">
    <citation type="submission" date="2021-01" db="EMBL/GenBank/DDBJ databases">
        <title>Carboxyliciviraga sp.nov., isolated from coastal sediments.</title>
        <authorList>
            <person name="Lu D."/>
            <person name="Zhang T."/>
        </authorList>
    </citation>
    <scope>NUCLEOTIDE SEQUENCE [LARGE SCALE GENOMIC DNA]</scope>
    <source>
        <strain evidence="9 10">N1Y132</strain>
    </source>
</reference>
<dbReference type="PANTHER" id="PTHR34701">
    <property type="entry name" value="TRANSCRIPTIONAL REGULATOR MRAZ"/>
    <property type="match status" value="1"/>
</dbReference>
<dbReference type="InterPro" id="IPR003444">
    <property type="entry name" value="MraZ"/>
</dbReference>
<accession>A0ABS1HFM1</accession>
<dbReference type="CDD" id="cd16320">
    <property type="entry name" value="MraZ_N"/>
    <property type="match status" value="1"/>
</dbReference>
<evidence type="ECO:0000256" key="6">
    <source>
        <dbReference type="ARBA" id="ARBA00023163"/>
    </source>
</evidence>
<gene>
    <name evidence="7" type="primary">mraZ</name>
    <name evidence="9" type="ORF">JIV24_03875</name>
</gene>
<dbReference type="Proteomes" id="UP000605676">
    <property type="component" value="Unassembled WGS sequence"/>
</dbReference>
<keyword evidence="5 7" id="KW-0238">DNA-binding</keyword>
<dbReference type="PANTHER" id="PTHR34701:SF1">
    <property type="entry name" value="TRANSCRIPTIONAL REGULATOR MRAZ"/>
    <property type="match status" value="1"/>
</dbReference>
<evidence type="ECO:0000256" key="1">
    <source>
        <dbReference type="ARBA" id="ARBA00013860"/>
    </source>
</evidence>
<protein>
    <recommendedName>
        <fullName evidence="1 7">Transcriptional regulator MraZ</fullName>
    </recommendedName>
</protein>
<sequence>MATFIGDFACKPDAKGRVVLPSLFKKEMSDKGQTAFVVRKNLFDNCLDLIPQSEWQKEVQLIESKLSSFRQKDQRLKRALFRSTAEVNLDGNGRFLVPKRLMEMIAINSEVVLLGVGEKIEMWSKQQLEDDGLPGDEVGELAEALLGTNFGGEEEK</sequence>
<dbReference type="InterPro" id="IPR038619">
    <property type="entry name" value="MraZ_sf"/>
</dbReference>
<dbReference type="InterPro" id="IPR035644">
    <property type="entry name" value="MraZ_C"/>
</dbReference>
<name>A0ABS1HFM1_9BACT</name>
<dbReference type="HAMAP" id="MF_01008">
    <property type="entry name" value="MraZ"/>
    <property type="match status" value="1"/>
</dbReference>
<dbReference type="PROSITE" id="PS51740">
    <property type="entry name" value="SPOVT_ABRB"/>
    <property type="match status" value="2"/>
</dbReference>
<evidence type="ECO:0000313" key="10">
    <source>
        <dbReference type="Proteomes" id="UP000605676"/>
    </source>
</evidence>
<evidence type="ECO:0000256" key="2">
    <source>
        <dbReference type="ARBA" id="ARBA00022490"/>
    </source>
</evidence>
<dbReference type="InterPro" id="IPR020603">
    <property type="entry name" value="MraZ_dom"/>
</dbReference>
<keyword evidence="4 7" id="KW-0805">Transcription regulation</keyword>
<dbReference type="Pfam" id="PF02381">
    <property type="entry name" value="MraZ"/>
    <property type="match status" value="2"/>
</dbReference>
<evidence type="ECO:0000259" key="8">
    <source>
        <dbReference type="PROSITE" id="PS51740"/>
    </source>
</evidence>
<evidence type="ECO:0000256" key="7">
    <source>
        <dbReference type="HAMAP-Rule" id="MF_01008"/>
    </source>
</evidence>
<feature type="domain" description="SpoVT-AbrB" evidence="8">
    <location>
        <begin position="84"/>
        <end position="127"/>
    </location>
</feature>
<dbReference type="SUPFAM" id="SSF89447">
    <property type="entry name" value="AbrB/MazE/MraZ-like"/>
    <property type="match status" value="1"/>
</dbReference>
<proteinExistence type="inferred from homology"/>
<dbReference type="InterPro" id="IPR007159">
    <property type="entry name" value="SpoVT-AbrB_dom"/>
</dbReference>
<dbReference type="InterPro" id="IPR035642">
    <property type="entry name" value="MraZ_N"/>
</dbReference>
<comment type="subunit">
    <text evidence="7">Forms oligomers.</text>
</comment>
<dbReference type="InterPro" id="IPR037914">
    <property type="entry name" value="SpoVT-AbrB_sf"/>
</dbReference>